<dbReference type="STRING" id="1963.AQJ27_27900"/>
<dbReference type="EC" id="4.2.1.17" evidence="3"/>
<keyword evidence="4" id="KW-1185">Reference proteome</keyword>
<organism evidence="3 4">
    <name type="scientific">Streptomyces olivochromogenes</name>
    <dbReference type="NCBI Taxonomy" id="1963"/>
    <lineage>
        <taxon>Bacteria</taxon>
        <taxon>Bacillati</taxon>
        <taxon>Actinomycetota</taxon>
        <taxon>Actinomycetes</taxon>
        <taxon>Kitasatosporales</taxon>
        <taxon>Streptomycetaceae</taxon>
        <taxon>Streptomyces</taxon>
    </lineage>
</organism>
<proteinExistence type="inferred from homology"/>
<dbReference type="AlphaFoldDB" id="A0A250VRS3"/>
<dbReference type="GO" id="GO:0004300">
    <property type="term" value="F:enoyl-CoA hydratase activity"/>
    <property type="evidence" value="ECO:0007669"/>
    <property type="project" value="UniProtKB-EC"/>
</dbReference>
<dbReference type="CDD" id="cd06558">
    <property type="entry name" value="crotonase-like"/>
    <property type="match status" value="1"/>
</dbReference>
<sequence>MSEEPVLLCDDSGGVRTLTLNRPHRRNAIDEELWRALRDALTDAGNDRSVRALVLTGAGGAFCSGADISGGLSAAHPMYRMRTLSEVTVLLHELPVPTLARVSGVAVGAGWNLALGCDLVVATPQARFSQIFARRGLSLDCGGSWLLPRLVGLQQAKRLALLAETIDAEEARSLNLVTWVVSAEEIDDFVARLAARLVAGAPVALAQNKALLNEGADRTLRDALANEARAQAVNFATADVPEAYSAFKEKRAPLFTGRWAVPNSRPSHRPEGSTCGKQ</sequence>
<protein>
    <submittedName>
        <fullName evidence="3">Enoyl-CoA hydratase</fullName>
        <ecNumber evidence="3">4.2.1.17</ecNumber>
    </submittedName>
</protein>
<evidence type="ECO:0000256" key="1">
    <source>
        <dbReference type="ARBA" id="ARBA00005254"/>
    </source>
</evidence>
<dbReference type="PANTHER" id="PTHR43459:SF1">
    <property type="entry name" value="EG:BACN32G11.4 PROTEIN"/>
    <property type="match status" value="1"/>
</dbReference>
<accession>A0A250VRS3</accession>
<dbReference type="Gene3D" id="1.10.12.10">
    <property type="entry name" value="Lyase 2-enoyl-coa Hydratase, Chain A, domain 2"/>
    <property type="match status" value="1"/>
</dbReference>
<dbReference type="SUPFAM" id="SSF52096">
    <property type="entry name" value="ClpP/crotonase"/>
    <property type="match status" value="1"/>
</dbReference>
<keyword evidence="3" id="KW-0456">Lyase</keyword>
<dbReference type="InterPro" id="IPR014748">
    <property type="entry name" value="Enoyl-CoA_hydra_C"/>
</dbReference>
<gene>
    <name evidence="3" type="ORF">SO3561_08367</name>
</gene>
<dbReference type="Proteomes" id="UP000217446">
    <property type="component" value="Unassembled WGS sequence"/>
</dbReference>
<dbReference type="InterPro" id="IPR029045">
    <property type="entry name" value="ClpP/crotonase-like_dom_sf"/>
</dbReference>
<evidence type="ECO:0000313" key="3">
    <source>
        <dbReference type="EMBL" id="GAX56799.1"/>
    </source>
</evidence>
<dbReference type="EMBL" id="BDQI01000029">
    <property type="protein sequence ID" value="GAX56799.1"/>
    <property type="molecule type" value="Genomic_DNA"/>
</dbReference>
<dbReference type="Pfam" id="PF00378">
    <property type="entry name" value="ECH_1"/>
    <property type="match status" value="1"/>
</dbReference>
<dbReference type="InterPro" id="IPR001753">
    <property type="entry name" value="Enoyl-CoA_hydra/iso"/>
</dbReference>
<evidence type="ECO:0000313" key="4">
    <source>
        <dbReference type="Proteomes" id="UP000217446"/>
    </source>
</evidence>
<dbReference type="InterPro" id="IPR018376">
    <property type="entry name" value="Enoyl-CoA_hyd/isom_CS"/>
</dbReference>
<comment type="similarity">
    <text evidence="1 2">Belongs to the enoyl-CoA hydratase/isomerase family.</text>
</comment>
<name>A0A250VRS3_STROL</name>
<dbReference type="Gene3D" id="3.90.226.10">
    <property type="entry name" value="2-enoyl-CoA Hydratase, Chain A, domain 1"/>
    <property type="match status" value="1"/>
</dbReference>
<evidence type="ECO:0000256" key="2">
    <source>
        <dbReference type="RuleBase" id="RU003707"/>
    </source>
</evidence>
<reference evidence="4" key="1">
    <citation type="submission" date="2017-05" db="EMBL/GenBank/DDBJ databases">
        <title>Streptomyces olivochromogenes NBRC 3561 whole genome shotgun sequence.</title>
        <authorList>
            <person name="Dohra H."/>
            <person name="Kodani S."/>
        </authorList>
    </citation>
    <scope>NUCLEOTIDE SEQUENCE [LARGE SCALE GENOMIC DNA]</scope>
    <source>
        <strain evidence="4">NBRC 3561</strain>
    </source>
</reference>
<dbReference type="PROSITE" id="PS00166">
    <property type="entry name" value="ENOYL_COA_HYDRATASE"/>
    <property type="match status" value="1"/>
</dbReference>
<comment type="caution">
    <text evidence="3">The sequence shown here is derived from an EMBL/GenBank/DDBJ whole genome shotgun (WGS) entry which is preliminary data.</text>
</comment>
<dbReference type="PANTHER" id="PTHR43459">
    <property type="entry name" value="ENOYL-COA HYDRATASE"/>
    <property type="match status" value="1"/>
</dbReference>
<dbReference type="RefSeq" id="WP_067374651.1">
    <property type="nucleotide sequence ID" value="NZ_BDQI01000029.1"/>
</dbReference>